<dbReference type="RefSeq" id="XP_049122780.1">
    <property type="nucleotide sequence ID" value="XM_049266823.1"/>
</dbReference>
<accession>A0AA37NVN2</accession>
<comment type="caution">
    <text evidence="2">The sequence shown here is derived from an EMBL/GenBank/DDBJ whole genome shotgun (WGS) entry which is preliminary data.</text>
</comment>
<protein>
    <submittedName>
        <fullName evidence="2">Uncharacterized protein</fullName>
    </submittedName>
</protein>
<feature type="compositionally biased region" description="Polar residues" evidence="1">
    <location>
        <begin position="213"/>
        <end position="241"/>
    </location>
</feature>
<evidence type="ECO:0000313" key="3">
    <source>
        <dbReference type="Proteomes" id="UP001055115"/>
    </source>
</evidence>
<dbReference type="AlphaFoldDB" id="A0AA37NVN2"/>
<evidence type="ECO:0000256" key="1">
    <source>
        <dbReference type="SAM" id="MobiDB-lite"/>
    </source>
</evidence>
<gene>
    <name evidence="2" type="ORF">ColSpa_00611</name>
</gene>
<dbReference type="Proteomes" id="UP001055115">
    <property type="component" value="Unassembled WGS sequence"/>
</dbReference>
<proteinExistence type="predicted"/>
<feature type="region of interest" description="Disordered" evidence="1">
    <location>
        <begin position="190"/>
        <end position="243"/>
    </location>
</feature>
<dbReference type="EMBL" id="BQXU01000001">
    <property type="protein sequence ID" value="GKT40430.1"/>
    <property type="molecule type" value="Genomic_DNA"/>
</dbReference>
<feature type="region of interest" description="Disordered" evidence="1">
    <location>
        <begin position="1"/>
        <end position="21"/>
    </location>
</feature>
<keyword evidence="3" id="KW-1185">Reference proteome</keyword>
<organism evidence="2 3">
    <name type="scientific">Colletotrichum spaethianum</name>
    <dbReference type="NCBI Taxonomy" id="700344"/>
    <lineage>
        <taxon>Eukaryota</taxon>
        <taxon>Fungi</taxon>
        <taxon>Dikarya</taxon>
        <taxon>Ascomycota</taxon>
        <taxon>Pezizomycotina</taxon>
        <taxon>Sordariomycetes</taxon>
        <taxon>Hypocreomycetidae</taxon>
        <taxon>Glomerellales</taxon>
        <taxon>Glomerellaceae</taxon>
        <taxon>Colletotrichum</taxon>
        <taxon>Colletotrichum spaethianum species complex</taxon>
    </lineage>
</organism>
<feature type="compositionally biased region" description="Polar residues" evidence="1">
    <location>
        <begin position="1"/>
        <end position="17"/>
    </location>
</feature>
<dbReference type="GeneID" id="73321413"/>
<reference evidence="2 3" key="1">
    <citation type="submission" date="2022-03" db="EMBL/GenBank/DDBJ databases">
        <title>Genome data of Colletotrichum spp.</title>
        <authorList>
            <person name="Utami Y.D."/>
            <person name="Hiruma K."/>
        </authorList>
    </citation>
    <scope>NUCLEOTIDE SEQUENCE [LARGE SCALE GENOMIC DNA]</scope>
    <source>
        <strain evidence="2 3">MAFF 239500</strain>
    </source>
</reference>
<name>A0AA37NVN2_9PEZI</name>
<sequence length="416" mass="44044">MAYSFNANTNNPFSWAGQTADDPFDQKWLPNTNLSAQPIGGAGLLSTDTPRNDASLIKDFNDELSGQDTQEDLLGQSSWLLVNGAPGDHTELPFDLVIDNGIDLDAARPVSYDIARTSSQASSTGIDEESVGFSNAEDVCDIGFSAGYGDGFLNGIGSPGTSLSDVILSTNPSLESSPVSPRCPFLSMQAGNAGRGASPRTATSAPQPAIVDANSSFPGIGSASTPRSVPRQNASDSSPSSEFFERWSLRAGGDAMESLDVAMWDDSSLSESFVPYPQSQLGPSFVIVPPEAPDVTMRDLNDFTIEHHESPRGSTPPASSDVRPGPYERSREGARISCSTATDDKRHGLCVASRKPRSERQSAIFLASREFSVSAGTSGRANEEFRGHATHAYCLSAQKVKQHGPISRKSDRGGSA</sequence>
<evidence type="ECO:0000313" key="2">
    <source>
        <dbReference type="EMBL" id="GKT40430.1"/>
    </source>
</evidence>
<feature type="region of interest" description="Disordered" evidence="1">
    <location>
        <begin position="306"/>
        <end position="340"/>
    </location>
</feature>